<dbReference type="EMBL" id="CYYU01000033">
    <property type="protein sequence ID" value="CUO12069.1"/>
    <property type="molecule type" value="Genomic_DNA"/>
</dbReference>
<accession>A0A174CIQ4</accession>
<evidence type="ECO:0000313" key="5">
    <source>
        <dbReference type="Proteomes" id="UP000095546"/>
    </source>
</evidence>
<dbReference type="Proteomes" id="UP000095546">
    <property type="component" value="Unassembled WGS sequence"/>
</dbReference>
<protein>
    <submittedName>
        <fullName evidence="4">Chondroitin polymerase</fullName>
    </submittedName>
</protein>
<dbReference type="GO" id="GO:0016757">
    <property type="term" value="F:glycosyltransferase activity"/>
    <property type="evidence" value="ECO:0007669"/>
    <property type="project" value="UniProtKB-KW"/>
</dbReference>
<dbReference type="Gene3D" id="3.90.550.10">
    <property type="entry name" value="Spore Coat Polysaccharide Biosynthesis Protein SpsA, Chain A"/>
    <property type="match status" value="1"/>
</dbReference>
<evidence type="ECO:0000313" key="4">
    <source>
        <dbReference type="EMBL" id="CUO12069.1"/>
    </source>
</evidence>
<dbReference type="GeneID" id="83710299"/>
<dbReference type="STRING" id="187979.ERS852385_02175"/>
<dbReference type="PANTHER" id="PTHR22916">
    <property type="entry name" value="GLYCOSYLTRANSFERASE"/>
    <property type="match status" value="1"/>
</dbReference>
<feature type="domain" description="Glycosyltransferase 2-like" evidence="3">
    <location>
        <begin position="7"/>
        <end position="131"/>
    </location>
</feature>
<proteinExistence type="predicted"/>
<gene>
    <name evidence="4" type="primary">kfoC</name>
    <name evidence="4" type="ORF">ERS852385_02175</name>
</gene>
<evidence type="ECO:0000256" key="2">
    <source>
        <dbReference type="ARBA" id="ARBA00022679"/>
    </source>
</evidence>
<evidence type="ECO:0000259" key="3">
    <source>
        <dbReference type="Pfam" id="PF00535"/>
    </source>
</evidence>
<dbReference type="AlphaFoldDB" id="A0A174CIQ4"/>
<name>A0A174CIQ4_9FIRM</name>
<dbReference type="CDD" id="cd00761">
    <property type="entry name" value="Glyco_tranf_GTA_type"/>
    <property type="match status" value="1"/>
</dbReference>
<dbReference type="InterPro" id="IPR001173">
    <property type="entry name" value="Glyco_trans_2-like"/>
</dbReference>
<dbReference type="SUPFAM" id="SSF53448">
    <property type="entry name" value="Nucleotide-diphospho-sugar transferases"/>
    <property type="match status" value="1"/>
</dbReference>
<evidence type="ECO:0000256" key="1">
    <source>
        <dbReference type="ARBA" id="ARBA00022676"/>
    </source>
</evidence>
<dbReference type="RefSeq" id="WP_072003585.1">
    <property type="nucleotide sequence ID" value="NZ_CAKMXA010000001.1"/>
</dbReference>
<organism evidence="4 5">
    <name type="scientific">Mitsuokella jalaludinii</name>
    <dbReference type="NCBI Taxonomy" id="187979"/>
    <lineage>
        <taxon>Bacteria</taxon>
        <taxon>Bacillati</taxon>
        <taxon>Bacillota</taxon>
        <taxon>Negativicutes</taxon>
        <taxon>Selenomonadales</taxon>
        <taxon>Selenomonadaceae</taxon>
        <taxon>Mitsuokella</taxon>
    </lineage>
</organism>
<dbReference type="Pfam" id="PF00535">
    <property type="entry name" value="Glycos_transf_2"/>
    <property type="match status" value="1"/>
</dbReference>
<keyword evidence="5" id="KW-1185">Reference proteome</keyword>
<reference evidence="4 5" key="1">
    <citation type="submission" date="2015-09" db="EMBL/GenBank/DDBJ databases">
        <authorList>
            <consortium name="Pathogen Informatics"/>
        </authorList>
    </citation>
    <scope>NUCLEOTIDE SEQUENCE [LARGE SCALE GENOMIC DNA]</scope>
    <source>
        <strain evidence="4 5">2789STDY5608828</strain>
    </source>
</reference>
<keyword evidence="2" id="KW-0808">Transferase</keyword>
<keyword evidence="1" id="KW-0328">Glycosyltransferase</keyword>
<sequence length="329" mass="39084">MYCPLVSLIIPVYNTDKYLETCLKSIINQTYKNIEIIVIDDGSTDFSAAICDVYRDKDSRIQVIHQPNQGIGASRNHGLDCVHGDYMLFVDSDDYIETTLVEKAVACLQKEKYDVIFFGYDEITNHGIKNSVMNFDTSFDIRTIQEYVLVDRITNFLWNKMYRSELWEKLRFPVGFQYEDLFIHPSLFLRVRTFTIVPDILYHYNRLNDSSITGKNNEFSSWGRYNKFLAYEEHERVSKLFSYKEGEEWAISRCIHEGIKSLYIDYHSVRCLSKQERQDVLDYLKTHKSTRISFKYKLLQLMSKYFLTGLKIYSHIRYFQVKAKKIRER</sequence>
<dbReference type="InterPro" id="IPR029044">
    <property type="entry name" value="Nucleotide-diphossugar_trans"/>
</dbReference>
<dbReference type="PANTHER" id="PTHR22916:SF51">
    <property type="entry name" value="GLYCOSYLTRANSFERASE EPSH-RELATED"/>
    <property type="match status" value="1"/>
</dbReference>